<dbReference type="InterPro" id="IPR024041">
    <property type="entry name" value="NH4_transpt_AmtB-like_dom"/>
</dbReference>
<keyword evidence="9" id="KW-1185">Reference proteome</keyword>
<dbReference type="PANTHER" id="PTHR11730">
    <property type="entry name" value="AMMONIUM TRANSPORTER"/>
    <property type="match status" value="1"/>
</dbReference>
<evidence type="ECO:0000256" key="4">
    <source>
        <dbReference type="ARBA" id="ARBA00022989"/>
    </source>
</evidence>
<evidence type="ECO:0000256" key="5">
    <source>
        <dbReference type="ARBA" id="ARBA00023136"/>
    </source>
</evidence>
<proteinExistence type="inferred from homology"/>
<evidence type="ECO:0000256" key="2">
    <source>
        <dbReference type="ARBA" id="ARBA00011036"/>
    </source>
</evidence>
<dbReference type="InterPro" id="IPR029020">
    <property type="entry name" value="Ammonium/urea_transptr"/>
</dbReference>
<accession>A0A8D2IUV0</accession>
<dbReference type="Proteomes" id="UP000694545">
    <property type="component" value="Unplaced"/>
</dbReference>
<dbReference type="GO" id="GO:0097272">
    <property type="term" value="P:ammonium homeostasis"/>
    <property type="evidence" value="ECO:0007669"/>
    <property type="project" value="TreeGrafter"/>
</dbReference>
<dbReference type="Pfam" id="PF00909">
    <property type="entry name" value="Ammonium_transp"/>
    <property type="match status" value="1"/>
</dbReference>
<feature type="transmembrane region" description="Helical" evidence="6">
    <location>
        <begin position="88"/>
        <end position="110"/>
    </location>
</feature>
<comment type="similarity">
    <text evidence="2">Belongs to the ammonium transporter (TC 2.A.49) family. Rh subfamily.</text>
</comment>
<evidence type="ECO:0000256" key="1">
    <source>
        <dbReference type="ARBA" id="ARBA00004141"/>
    </source>
</evidence>
<dbReference type="Gene3D" id="1.10.3430.10">
    <property type="entry name" value="Ammonium transporter AmtB like domains"/>
    <property type="match status" value="1"/>
</dbReference>
<protein>
    <recommendedName>
        <fullName evidence="7">Ammonium transporter AmtB-like domain-containing protein</fullName>
    </recommendedName>
</protein>
<dbReference type="AlphaFoldDB" id="A0A8D2IUV0"/>
<reference evidence="8" key="1">
    <citation type="submission" date="2025-08" db="UniProtKB">
        <authorList>
            <consortium name="Ensembl"/>
        </authorList>
    </citation>
    <scope>IDENTIFICATION</scope>
</reference>
<sequence>MATMEAMNILGVFNTRSETISVSSGRESVGHGTLTESPICLGHPTPSRGTLDPALRGLEAPLLDCVGLRPAGHLLLPMSSASMINADFCTGAVLVSFGVLLGKMSPLYTLSSFSMISYTLPQAKDAGGSMPIHTSGAYFGLAVSWILYRSHLDRSQQLEVSTYLSDTFARIGTLFLWIFWPSFNSAVAAHADSQQRAAMNTHSELLPGGQRPRNLCCAHPAARGG</sequence>
<evidence type="ECO:0000313" key="8">
    <source>
        <dbReference type="Ensembl" id="ENSVKKP00000006187.1"/>
    </source>
</evidence>
<evidence type="ECO:0000313" key="9">
    <source>
        <dbReference type="Proteomes" id="UP000694545"/>
    </source>
</evidence>
<dbReference type="GO" id="GO:0008519">
    <property type="term" value="F:ammonium channel activity"/>
    <property type="evidence" value="ECO:0007669"/>
    <property type="project" value="InterPro"/>
</dbReference>
<dbReference type="SUPFAM" id="SSF111352">
    <property type="entry name" value="Ammonium transporter"/>
    <property type="match status" value="1"/>
</dbReference>
<keyword evidence="3 6" id="KW-0812">Transmembrane</keyword>
<organism evidence="8 9">
    <name type="scientific">Varanus komodoensis</name>
    <name type="common">Komodo dragon</name>
    <dbReference type="NCBI Taxonomy" id="61221"/>
    <lineage>
        <taxon>Eukaryota</taxon>
        <taxon>Metazoa</taxon>
        <taxon>Chordata</taxon>
        <taxon>Craniata</taxon>
        <taxon>Vertebrata</taxon>
        <taxon>Euteleostomi</taxon>
        <taxon>Lepidosauria</taxon>
        <taxon>Squamata</taxon>
        <taxon>Bifurcata</taxon>
        <taxon>Unidentata</taxon>
        <taxon>Episquamata</taxon>
        <taxon>Toxicofera</taxon>
        <taxon>Anguimorpha</taxon>
        <taxon>Paleoanguimorpha</taxon>
        <taxon>Varanoidea</taxon>
        <taxon>Varanidae</taxon>
        <taxon>Varanus</taxon>
    </lineage>
</organism>
<dbReference type="InterPro" id="IPR002229">
    <property type="entry name" value="RhesusRHD"/>
</dbReference>
<feature type="transmembrane region" description="Helical" evidence="6">
    <location>
        <begin position="130"/>
        <end position="148"/>
    </location>
</feature>
<comment type="subcellular location">
    <subcellularLocation>
        <location evidence="1">Membrane</location>
        <topology evidence="1">Multi-pass membrane protein</topology>
    </subcellularLocation>
</comment>
<evidence type="ECO:0000256" key="6">
    <source>
        <dbReference type="SAM" id="Phobius"/>
    </source>
</evidence>
<evidence type="ECO:0000256" key="3">
    <source>
        <dbReference type="ARBA" id="ARBA00022692"/>
    </source>
</evidence>
<evidence type="ECO:0000259" key="7">
    <source>
        <dbReference type="Pfam" id="PF00909"/>
    </source>
</evidence>
<keyword evidence="4 6" id="KW-1133">Transmembrane helix</keyword>
<dbReference type="Ensembl" id="ENSVKKT00000006350.1">
    <property type="protein sequence ID" value="ENSVKKP00000006187.1"/>
    <property type="gene ID" value="ENSVKKG00000004490.1"/>
</dbReference>
<dbReference type="PRINTS" id="PR00342">
    <property type="entry name" value="RHESUSRHD"/>
</dbReference>
<name>A0A8D2IUV0_VARKO</name>
<dbReference type="GO" id="GO:0005886">
    <property type="term" value="C:plasma membrane"/>
    <property type="evidence" value="ECO:0007669"/>
    <property type="project" value="InterPro"/>
</dbReference>
<dbReference type="PANTHER" id="PTHR11730:SF60">
    <property type="entry name" value="RH50, ISOFORM D"/>
    <property type="match status" value="1"/>
</dbReference>
<feature type="domain" description="Ammonium transporter AmtB-like" evidence="7">
    <location>
        <begin position="82"/>
        <end position="201"/>
    </location>
</feature>
<reference evidence="8" key="2">
    <citation type="submission" date="2025-09" db="UniProtKB">
        <authorList>
            <consortium name="Ensembl"/>
        </authorList>
    </citation>
    <scope>IDENTIFICATION</scope>
</reference>
<keyword evidence="5 6" id="KW-0472">Membrane</keyword>